<sequence>MFLKSVPDSLYHRAPVDEDADVRLRYLGTAGFVVEGAGHTIVLDPFITRPGLRETVFKPLVPDERRIAQVIPHADDVVIGHAHHDHVLDAPCLCRQTGARFIGSPDACNVARAAGLSASQIVETRGREAIATGPGTLRGLPSEHGRVYFNRVSLPGDIPEPPPWPARVTDLRHGLVLNWHIELAGVRIVHIDTAEFFADEMQGLKADVLCLCAIGRKYRPNYVAEAVALLEPKIVVACHWDWFFTPYEAEPKCLPGVDLPGFVEEIIDAGAEAVVLPFDGVLGLHS</sequence>
<keyword evidence="2" id="KW-1185">Reference proteome</keyword>
<dbReference type="PANTHER" id="PTHR43546">
    <property type="entry name" value="UPF0173 METAL-DEPENDENT HYDROLASE MJ1163-RELATED"/>
    <property type="match status" value="1"/>
</dbReference>
<dbReference type="OrthoDB" id="9789133at2"/>
<dbReference type="PANTHER" id="PTHR43546:SF3">
    <property type="entry name" value="UPF0173 METAL-DEPENDENT HYDROLASE MJ1163"/>
    <property type="match status" value="1"/>
</dbReference>
<organism evidence="1 2">
    <name type="scientific">Persicimonas caeni</name>
    <dbReference type="NCBI Taxonomy" id="2292766"/>
    <lineage>
        <taxon>Bacteria</taxon>
        <taxon>Deltaproteobacteria</taxon>
        <taxon>Bradymonadales</taxon>
        <taxon>Bradymonadaceae</taxon>
        <taxon>Persicimonas</taxon>
    </lineage>
</organism>
<proteinExistence type="predicted"/>
<dbReference type="AlphaFoldDB" id="A0A4Y6PRW4"/>
<dbReference type="InterPro" id="IPR036866">
    <property type="entry name" value="RibonucZ/Hydroxyglut_hydro"/>
</dbReference>
<dbReference type="Proteomes" id="UP000315995">
    <property type="component" value="Chromosome"/>
</dbReference>
<accession>A0A4Y6PRW4</accession>
<dbReference type="Gene3D" id="3.60.15.10">
    <property type="entry name" value="Ribonuclease Z/Hydroxyacylglutathione hydrolase-like"/>
    <property type="match status" value="1"/>
</dbReference>
<evidence type="ECO:0000313" key="2">
    <source>
        <dbReference type="Proteomes" id="UP000315995"/>
    </source>
</evidence>
<gene>
    <name evidence="1" type="ORF">FIV42_07200</name>
</gene>
<dbReference type="GO" id="GO:0016787">
    <property type="term" value="F:hydrolase activity"/>
    <property type="evidence" value="ECO:0007669"/>
    <property type="project" value="UniProtKB-KW"/>
</dbReference>
<accession>A0A5B8Y6R4</accession>
<dbReference type="EMBL" id="CP041186">
    <property type="protein sequence ID" value="QDG50525.1"/>
    <property type="molecule type" value="Genomic_DNA"/>
</dbReference>
<dbReference type="RefSeq" id="WP_141197017.1">
    <property type="nucleotide sequence ID" value="NZ_CP041186.1"/>
</dbReference>
<dbReference type="SUPFAM" id="SSF56281">
    <property type="entry name" value="Metallo-hydrolase/oxidoreductase"/>
    <property type="match status" value="1"/>
</dbReference>
<dbReference type="InterPro" id="IPR050114">
    <property type="entry name" value="UPF0173_UPF0282_UlaG_hydrolase"/>
</dbReference>
<reference evidence="1 2" key="1">
    <citation type="submission" date="2019-06" db="EMBL/GenBank/DDBJ databases">
        <title>Persicimonas caeni gen. nov., sp. nov., a predatory bacterium isolated from solar saltern.</title>
        <authorList>
            <person name="Wang S."/>
        </authorList>
    </citation>
    <scope>NUCLEOTIDE SEQUENCE [LARGE SCALE GENOMIC DNA]</scope>
    <source>
        <strain evidence="1 2">YN101</strain>
    </source>
</reference>
<evidence type="ECO:0000313" key="1">
    <source>
        <dbReference type="EMBL" id="QDG50525.1"/>
    </source>
</evidence>
<name>A0A4Y6PRW4_PERCE</name>
<dbReference type="Pfam" id="PF13483">
    <property type="entry name" value="Lactamase_B_3"/>
    <property type="match status" value="1"/>
</dbReference>
<keyword evidence="1" id="KW-0378">Hydrolase</keyword>
<protein>
    <submittedName>
        <fullName evidence="1">MBL fold metallo-hydrolase</fullName>
    </submittedName>
</protein>